<feature type="transmembrane region" description="Helical" evidence="1">
    <location>
        <begin position="438"/>
        <end position="456"/>
    </location>
</feature>
<keyword evidence="1" id="KW-0472">Membrane</keyword>
<feature type="transmembrane region" description="Helical" evidence="1">
    <location>
        <begin position="413"/>
        <end position="431"/>
    </location>
</feature>
<name>A0A6J6J5V7_9ZZZZ</name>
<proteinExistence type="predicted"/>
<evidence type="ECO:0000256" key="1">
    <source>
        <dbReference type="SAM" id="Phobius"/>
    </source>
</evidence>
<gene>
    <name evidence="2" type="ORF">UFOPK2032_00666</name>
</gene>
<accession>A0A6J6J5V7</accession>
<feature type="transmembrane region" description="Helical" evidence="1">
    <location>
        <begin position="272"/>
        <end position="295"/>
    </location>
</feature>
<feature type="transmembrane region" description="Helical" evidence="1">
    <location>
        <begin position="150"/>
        <end position="166"/>
    </location>
</feature>
<feature type="transmembrane region" description="Helical" evidence="1">
    <location>
        <begin position="201"/>
        <end position="220"/>
    </location>
</feature>
<evidence type="ECO:0000313" key="2">
    <source>
        <dbReference type="EMBL" id="CAB4631893.1"/>
    </source>
</evidence>
<feature type="transmembrane region" description="Helical" evidence="1">
    <location>
        <begin position="344"/>
        <end position="362"/>
    </location>
</feature>
<feature type="transmembrane region" description="Helical" evidence="1">
    <location>
        <begin position="374"/>
        <end position="393"/>
    </location>
</feature>
<feature type="transmembrane region" description="Helical" evidence="1">
    <location>
        <begin position="54"/>
        <end position="74"/>
    </location>
</feature>
<keyword evidence="1" id="KW-0812">Transmembrane</keyword>
<feature type="transmembrane region" description="Helical" evidence="1">
    <location>
        <begin position="129"/>
        <end position="145"/>
    </location>
</feature>
<dbReference type="AlphaFoldDB" id="A0A6J6J5V7"/>
<feature type="transmembrane region" description="Helical" evidence="1">
    <location>
        <begin position="80"/>
        <end position="97"/>
    </location>
</feature>
<dbReference type="EMBL" id="CAEZVM010000020">
    <property type="protein sequence ID" value="CAB4631893.1"/>
    <property type="molecule type" value="Genomic_DNA"/>
</dbReference>
<keyword evidence="1" id="KW-1133">Transmembrane helix</keyword>
<feature type="transmembrane region" description="Helical" evidence="1">
    <location>
        <begin position="307"/>
        <end position="332"/>
    </location>
</feature>
<feature type="transmembrane region" description="Helical" evidence="1">
    <location>
        <begin position="172"/>
        <end position="189"/>
    </location>
</feature>
<organism evidence="2">
    <name type="scientific">freshwater metagenome</name>
    <dbReference type="NCBI Taxonomy" id="449393"/>
    <lineage>
        <taxon>unclassified sequences</taxon>
        <taxon>metagenomes</taxon>
        <taxon>ecological metagenomes</taxon>
    </lineage>
</organism>
<sequence>MVTKLRAEHAWILAPFALALWSISRVWTILPSIMQDEYIYSSQARNMPFAEQFFSNYIFSWVMGLTNNCGIEFYTCTKSINAVFFMGTVLLTFLIAVRFLSFRWSVFVASVTAVSPIAIPVSFFMPETMYFFMMTLTILATLVVSRRESWLLWLIPGISLGATALVKPHAIFMLPAFALFAFIFAYKKFDSSWVQSVKAAVAVSVGFLTTKLGLGFAFAGSEGLKFFGGYGSPIGALTRAVSADEVTQGAVGGQEAAKSGLEVFATVASTHLIAHAAAILLLAGIPIVLSLRVTYSVSRTKQPISEVSSLFVLVSLITVSMLGVVALFEAYVTATGDDHSGRLILRYYEFLIPQFLIMGLLLPRFTDSKRLFRILQGSLIVAASMLFTIYYPLTFAKLFTDSSTMPGMGNSQGLFIFVGLFVSCAVVFWIVNPERGNLIIGRVIIPSVLILALVMSQSKLIEVNGTPAYFDQAGWDSRSYLQDVPGDRIMVIGQTRAQVFTVKFWIDEANIKDLLVGDGSVITPENVVDTDYVVMLGNIGIKFPHQVITEGEGYRLVKHVR</sequence>
<feature type="transmembrane region" description="Helical" evidence="1">
    <location>
        <begin position="12"/>
        <end position="33"/>
    </location>
</feature>
<protein>
    <submittedName>
        <fullName evidence="2">Unannotated protein</fullName>
    </submittedName>
</protein>
<reference evidence="2" key="1">
    <citation type="submission" date="2020-05" db="EMBL/GenBank/DDBJ databases">
        <authorList>
            <person name="Chiriac C."/>
            <person name="Salcher M."/>
            <person name="Ghai R."/>
            <person name="Kavagutti S V."/>
        </authorList>
    </citation>
    <scope>NUCLEOTIDE SEQUENCE</scope>
</reference>